<protein>
    <submittedName>
        <fullName evidence="1">Uncharacterized protein</fullName>
    </submittedName>
</protein>
<proteinExistence type="predicted"/>
<organism evidence="1 2">
    <name type="scientific">Streptomyces oryzae</name>
    <dbReference type="NCBI Taxonomy" id="1434886"/>
    <lineage>
        <taxon>Bacteria</taxon>
        <taxon>Bacillati</taxon>
        <taxon>Actinomycetota</taxon>
        <taxon>Actinomycetes</taxon>
        <taxon>Kitasatosporales</taxon>
        <taxon>Streptomycetaceae</taxon>
        <taxon>Streptomyces</taxon>
    </lineage>
</organism>
<gene>
    <name evidence="1" type="ORF">ITI46_16050</name>
</gene>
<sequence>MTPDSPATPSPGDREQLPCGYCQQVRDMIALAKNRDETELAHVLTDVLVLHRSEKHAGPRLVRCA</sequence>
<comment type="caution">
    <text evidence="1">The sequence shown here is derived from an EMBL/GenBank/DDBJ whole genome shotgun (WGS) entry which is preliminary data.</text>
</comment>
<evidence type="ECO:0000313" key="2">
    <source>
        <dbReference type="Proteomes" id="UP001519064"/>
    </source>
</evidence>
<reference evidence="1 2" key="1">
    <citation type="submission" date="2020-11" db="EMBL/GenBank/DDBJ databases">
        <title>Streptomyces spirodelae sp. nov., isolated from duckweed.</title>
        <authorList>
            <person name="Saimee Y."/>
            <person name="Duangmal K."/>
        </authorList>
    </citation>
    <scope>NUCLEOTIDE SEQUENCE [LARGE SCALE GENOMIC DNA]</scope>
    <source>
        <strain evidence="1 2">S16-07</strain>
    </source>
</reference>
<accession>A0ABS3XCQ9</accession>
<dbReference type="Proteomes" id="UP001519064">
    <property type="component" value="Unassembled WGS sequence"/>
</dbReference>
<keyword evidence="2" id="KW-1185">Reference proteome</keyword>
<dbReference type="EMBL" id="JADKMA010000072">
    <property type="protein sequence ID" value="MBO8193168.1"/>
    <property type="molecule type" value="Genomic_DNA"/>
</dbReference>
<dbReference type="RefSeq" id="WP_209240233.1">
    <property type="nucleotide sequence ID" value="NZ_JADKMA010000072.1"/>
</dbReference>
<name>A0ABS3XCQ9_9ACTN</name>
<evidence type="ECO:0000313" key="1">
    <source>
        <dbReference type="EMBL" id="MBO8193168.1"/>
    </source>
</evidence>